<evidence type="ECO:0000313" key="4">
    <source>
        <dbReference type="Proteomes" id="UP001306508"/>
    </source>
</evidence>
<evidence type="ECO:0000313" key="3">
    <source>
        <dbReference type="EMBL" id="KAK5782477.1"/>
    </source>
</evidence>
<evidence type="ECO:0000256" key="1">
    <source>
        <dbReference type="SAM" id="MobiDB-lite"/>
    </source>
</evidence>
<feature type="region of interest" description="Disordered" evidence="1">
    <location>
        <begin position="154"/>
        <end position="176"/>
    </location>
</feature>
<accession>A0AAN8A8B6</accession>
<dbReference type="AlphaFoldDB" id="A0AAN8A8B6"/>
<feature type="domain" description="Extracellular mutant protein 11 C-terminal" evidence="2">
    <location>
        <begin position="226"/>
        <end position="341"/>
    </location>
</feature>
<proteinExistence type="predicted"/>
<protein>
    <recommendedName>
        <fullName evidence="2">Extracellular mutant protein 11 C-terminal domain-containing protein</fullName>
    </recommendedName>
</protein>
<gene>
    <name evidence="3" type="ORF">RI543_000030</name>
</gene>
<dbReference type="EMBL" id="JAWIZZ010000002">
    <property type="protein sequence ID" value="KAK5782477.1"/>
    <property type="molecule type" value="Genomic_DNA"/>
</dbReference>
<reference evidence="4" key="1">
    <citation type="submission" date="2023-07" db="EMBL/GenBank/DDBJ databases">
        <title>A draft genome of Kazachstania heterogenica Y-27499.</title>
        <authorList>
            <person name="Donic C."/>
            <person name="Kralova J.S."/>
            <person name="Fidel L."/>
            <person name="Ben-Dor S."/>
            <person name="Jung S."/>
        </authorList>
    </citation>
    <scope>NUCLEOTIDE SEQUENCE [LARGE SCALE GENOMIC DNA]</scope>
    <source>
        <strain evidence="4">Y27499</strain>
    </source>
</reference>
<keyword evidence="4" id="KW-1185">Reference proteome</keyword>
<dbReference type="InterPro" id="IPR029178">
    <property type="entry name" value="Ecm11_C"/>
</dbReference>
<dbReference type="Pfam" id="PF15463">
    <property type="entry name" value="ECM11"/>
    <property type="match status" value="1"/>
</dbReference>
<comment type="caution">
    <text evidence="3">The sequence shown here is derived from an EMBL/GenBank/DDBJ whole genome shotgun (WGS) entry which is preliminary data.</text>
</comment>
<organism evidence="3 4">
    <name type="scientific">Arxiozyma heterogenica</name>
    <dbReference type="NCBI Taxonomy" id="278026"/>
    <lineage>
        <taxon>Eukaryota</taxon>
        <taxon>Fungi</taxon>
        <taxon>Dikarya</taxon>
        <taxon>Ascomycota</taxon>
        <taxon>Saccharomycotina</taxon>
        <taxon>Saccharomycetes</taxon>
        <taxon>Saccharomycetales</taxon>
        <taxon>Saccharomycetaceae</taxon>
        <taxon>Arxiozyma</taxon>
    </lineage>
</organism>
<name>A0AAN8A8B6_9SACH</name>
<dbReference type="Proteomes" id="UP001306508">
    <property type="component" value="Unassembled WGS sequence"/>
</dbReference>
<sequence length="344" mass="39735">MVVVKTEPNLDTSYKAELDVGPIKDQFLFTPKTEKSVTSNKLSISKIPNSRPYTNNKNKTITTHYNNSNSTNINYNNKSDKSSTVKDKVNFSDYILSTSNIGKNDTDNNVVTNKNVKTHKNDATLLENRSSPVIKTELFDKNVFSLTDMNKKTINSSSNHNNEDNLMDDSKGRKVRKRSKIENLNITGKLKKTKQSQMSINSHLDTTNIKQFDNVDNIPVDPGKKKNFDELLYERKNILATEEEKEKLFVELFEDVDPNEELDYCKDIIQFPLEKWLEWGHNFTIEHENLIEELMKTRLDLSYKFQIVTRTMSDRCDALINQENHLDGKLKKIKSIAKNMLDIL</sequence>
<evidence type="ECO:0000259" key="2">
    <source>
        <dbReference type="Pfam" id="PF15463"/>
    </source>
</evidence>